<organism evidence="2 3">
    <name type="scientific">Gordonia rubripertincta</name>
    <name type="common">Rhodococcus corallinus</name>
    <dbReference type="NCBI Taxonomy" id="36822"/>
    <lineage>
        <taxon>Bacteria</taxon>
        <taxon>Bacillati</taxon>
        <taxon>Actinomycetota</taxon>
        <taxon>Actinomycetes</taxon>
        <taxon>Mycobacteriales</taxon>
        <taxon>Gordoniaceae</taxon>
        <taxon>Gordonia</taxon>
    </lineage>
</organism>
<accession>A0ABT4N226</accession>
<reference evidence="2" key="1">
    <citation type="submission" date="2022-12" db="EMBL/GenBank/DDBJ databases">
        <authorList>
            <person name="Krivoruchko A.V."/>
            <person name="Elkin A."/>
        </authorList>
    </citation>
    <scope>NUCLEOTIDE SEQUENCE</scope>
    <source>
        <strain evidence="2">IEGM 1388</strain>
    </source>
</reference>
<feature type="domain" description="STAS" evidence="1">
    <location>
        <begin position="1"/>
        <end position="97"/>
    </location>
</feature>
<dbReference type="CDD" id="cd07043">
    <property type="entry name" value="STAS_anti-anti-sigma_factors"/>
    <property type="match status" value="1"/>
</dbReference>
<gene>
    <name evidence="2" type="ORF">O4213_24235</name>
</gene>
<evidence type="ECO:0000313" key="3">
    <source>
        <dbReference type="Proteomes" id="UP001067235"/>
    </source>
</evidence>
<keyword evidence="3" id="KW-1185">Reference proteome</keyword>
<sequence length="121" mass="12738">MTVFGDLDDLAVNDLEQATALVLFDRIEVLLIDLTATTFLSTSGMSALIAAHESLQAMGGKMIVVASGSATARQLRLAGVTDTLEVVETVDTAIGHGAERLFSAAWQSPPEKEPQRAGARP</sequence>
<dbReference type="InterPro" id="IPR036513">
    <property type="entry name" value="STAS_dom_sf"/>
</dbReference>
<dbReference type="EMBL" id="JAPWIE010000008">
    <property type="protein sequence ID" value="MCZ4553119.1"/>
    <property type="molecule type" value="Genomic_DNA"/>
</dbReference>
<dbReference type="Pfam" id="PF01740">
    <property type="entry name" value="STAS"/>
    <property type="match status" value="1"/>
</dbReference>
<dbReference type="SUPFAM" id="SSF52091">
    <property type="entry name" value="SpoIIaa-like"/>
    <property type="match status" value="1"/>
</dbReference>
<dbReference type="PROSITE" id="PS50801">
    <property type="entry name" value="STAS"/>
    <property type="match status" value="1"/>
</dbReference>
<dbReference type="RefSeq" id="WP_301573760.1">
    <property type="nucleotide sequence ID" value="NZ_JAPWIE010000008.1"/>
</dbReference>
<protein>
    <submittedName>
        <fullName evidence="2">STAS domain-containing protein</fullName>
    </submittedName>
</protein>
<evidence type="ECO:0000313" key="2">
    <source>
        <dbReference type="EMBL" id="MCZ4553119.1"/>
    </source>
</evidence>
<proteinExistence type="predicted"/>
<dbReference type="Proteomes" id="UP001067235">
    <property type="component" value="Unassembled WGS sequence"/>
</dbReference>
<name>A0ABT4N226_GORRU</name>
<dbReference type="Gene3D" id="3.30.750.24">
    <property type="entry name" value="STAS domain"/>
    <property type="match status" value="1"/>
</dbReference>
<dbReference type="InterPro" id="IPR002645">
    <property type="entry name" value="STAS_dom"/>
</dbReference>
<comment type="caution">
    <text evidence="2">The sequence shown here is derived from an EMBL/GenBank/DDBJ whole genome shotgun (WGS) entry which is preliminary data.</text>
</comment>
<evidence type="ECO:0000259" key="1">
    <source>
        <dbReference type="PROSITE" id="PS50801"/>
    </source>
</evidence>